<dbReference type="GO" id="GO:0006171">
    <property type="term" value="P:cAMP biosynthetic process"/>
    <property type="evidence" value="ECO:0007669"/>
    <property type="project" value="TreeGrafter"/>
</dbReference>
<reference evidence="11" key="1">
    <citation type="submission" date="2009-10" db="EMBL/GenBank/DDBJ databases">
        <title>The complete chromosome of Gordonia bronchialis DSM 43247.</title>
        <authorList>
            <consortium name="US DOE Joint Genome Institute (JGI-PGF)"/>
            <person name="Lucas S."/>
            <person name="Copeland A."/>
            <person name="Lapidus A."/>
            <person name="Glavina del Rio T."/>
            <person name="Dalin E."/>
            <person name="Tice H."/>
            <person name="Bruce D."/>
            <person name="Goodwin L."/>
            <person name="Pitluck S."/>
            <person name="Kyrpides N."/>
            <person name="Mavromatis K."/>
            <person name="Ivanova N."/>
            <person name="Ovchinnikova G."/>
            <person name="Saunders E."/>
            <person name="Brettin T."/>
            <person name="Detter J.C."/>
            <person name="Han C."/>
            <person name="Larimer F."/>
            <person name="Land M."/>
            <person name="Hauser L."/>
            <person name="Markowitz V."/>
            <person name="Cheng J.-F."/>
            <person name="Hugenholtz P."/>
            <person name="Woyke T."/>
            <person name="Wu D."/>
            <person name="Jando M."/>
            <person name="Schneider S."/>
            <person name="Goeker M."/>
            <person name="Klenk H.-P."/>
            <person name="Eisen J.A."/>
        </authorList>
    </citation>
    <scope>NUCLEOTIDE SEQUENCE [LARGE SCALE GENOMIC DNA]</scope>
    <source>
        <strain evidence="11">ATCC 25592 / DSM 43247 / BCRC 13721 / JCM 3198 / KCTC 3076 / NBRC 16047 / NCTC 10667</strain>
    </source>
</reference>
<dbReference type="PROSITE" id="PS50125">
    <property type="entry name" value="GUANYLATE_CYCLASE_2"/>
    <property type="match status" value="1"/>
</dbReference>
<dbReference type="GO" id="GO:0035556">
    <property type="term" value="P:intracellular signal transduction"/>
    <property type="evidence" value="ECO:0007669"/>
    <property type="project" value="InterPro"/>
</dbReference>
<dbReference type="PANTHER" id="PTHR43081">
    <property type="entry name" value="ADENYLATE CYCLASE, TERMINAL-DIFFERENTIATION SPECIFIC-RELATED"/>
    <property type="match status" value="1"/>
</dbReference>
<keyword evidence="6 7" id="KW-0472">Membrane</keyword>
<keyword evidence="11" id="KW-1185">Reference proteome</keyword>
<keyword evidence="5 7" id="KW-1133">Transmembrane helix</keyword>
<comment type="subcellular location">
    <subcellularLocation>
        <location evidence="1">Cell membrane</location>
        <topology evidence="1">Multi-pass membrane protein</topology>
    </subcellularLocation>
</comment>
<feature type="transmembrane region" description="Helical" evidence="7">
    <location>
        <begin position="257"/>
        <end position="281"/>
    </location>
</feature>
<accession>D0L550</accession>
<keyword evidence="3" id="KW-1003">Cell membrane</keyword>
<dbReference type="Pfam" id="PF00211">
    <property type="entry name" value="Guanylate_cyc"/>
    <property type="match status" value="1"/>
</dbReference>
<dbReference type="GO" id="GO:0016301">
    <property type="term" value="F:kinase activity"/>
    <property type="evidence" value="ECO:0007669"/>
    <property type="project" value="UniProtKB-KW"/>
</dbReference>
<evidence type="ECO:0000259" key="8">
    <source>
        <dbReference type="PROSITE" id="PS50125"/>
    </source>
</evidence>
<evidence type="ECO:0000313" key="10">
    <source>
        <dbReference type="EMBL" id="ACY20502.1"/>
    </source>
</evidence>
<evidence type="ECO:0000256" key="7">
    <source>
        <dbReference type="SAM" id="Phobius"/>
    </source>
</evidence>
<feature type="transmembrane region" description="Helical" evidence="7">
    <location>
        <begin position="94"/>
        <end position="116"/>
    </location>
</feature>
<feature type="domain" description="Guanylate cyclase" evidence="8">
    <location>
        <begin position="363"/>
        <end position="486"/>
    </location>
</feature>
<dbReference type="HOGENOM" id="CLU_025433_2_1_11"/>
<feature type="transmembrane region" description="Helical" evidence="7">
    <location>
        <begin position="50"/>
        <end position="74"/>
    </location>
</feature>
<proteinExistence type="inferred from homology"/>
<dbReference type="Gene3D" id="3.30.70.1230">
    <property type="entry name" value="Nucleotide cyclase"/>
    <property type="match status" value="1"/>
</dbReference>
<evidence type="ECO:0000256" key="5">
    <source>
        <dbReference type="ARBA" id="ARBA00022989"/>
    </source>
</evidence>
<dbReference type="GO" id="GO:0004016">
    <property type="term" value="F:adenylate cyclase activity"/>
    <property type="evidence" value="ECO:0007669"/>
    <property type="project" value="UniProtKB-ARBA"/>
</dbReference>
<organism evidence="10 11">
    <name type="scientific">Gordonia bronchialis (strain ATCC 25592 / DSM 43247 / BCRC 13721 / JCM 3198 / KCTC 3076 / NBRC 16047 / NCTC 10667)</name>
    <name type="common">Rhodococcus bronchialis</name>
    <dbReference type="NCBI Taxonomy" id="526226"/>
    <lineage>
        <taxon>Bacteria</taxon>
        <taxon>Bacillati</taxon>
        <taxon>Actinomycetota</taxon>
        <taxon>Actinomycetes</taxon>
        <taxon>Mycobacteriales</taxon>
        <taxon>Gordoniaceae</taxon>
        <taxon>Gordonia</taxon>
    </lineage>
</organism>
<dbReference type="Proteomes" id="UP000001219">
    <property type="component" value="Chromosome"/>
</dbReference>
<dbReference type="SMART" id="SM00044">
    <property type="entry name" value="CYCc"/>
    <property type="match status" value="1"/>
</dbReference>
<dbReference type="InterPro" id="IPR050697">
    <property type="entry name" value="Adenylyl/Guanylyl_Cyclase_3/4"/>
</dbReference>
<dbReference type="Gene3D" id="6.10.340.10">
    <property type="match status" value="1"/>
</dbReference>
<evidence type="ECO:0000256" key="2">
    <source>
        <dbReference type="ARBA" id="ARBA00005381"/>
    </source>
</evidence>
<dbReference type="GO" id="GO:0005886">
    <property type="term" value="C:plasma membrane"/>
    <property type="evidence" value="ECO:0007669"/>
    <property type="project" value="UniProtKB-SubCell"/>
</dbReference>
<feature type="domain" description="HAMP" evidence="9">
    <location>
        <begin position="279"/>
        <end position="331"/>
    </location>
</feature>
<gene>
    <name evidence="10" type="ordered locus">Gbro_1200</name>
</gene>
<dbReference type="PANTHER" id="PTHR43081:SF17">
    <property type="entry name" value="BLL5647 PROTEIN"/>
    <property type="match status" value="1"/>
</dbReference>
<dbReference type="InterPro" id="IPR001054">
    <property type="entry name" value="A/G_cyclase"/>
</dbReference>
<dbReference type="STRING" id="526226.Gbro_1200"/>
<evidence type="ECO:0000313" key="11">
    <source>
        <dbReference type="Proteomes" id="UP000001219"/>
    </source>
</evidence>
<comment type="similarity">
    <text evidence="2">Belongs to the adenylyl cyclase class-3 family.</text>
</comment>
<dbReference type="EMBL" id="CP001802">
    <property type="protein sequence ID" value="ACY20502.1"/>
    <property type="molecule type" value="Genomic_DNA"/>
</dbReference>
<evidence type="ECO:0000256" key="1">
    <source>
        <dbReference type="ARBA" id="ARBA00004651"/>
    </source>
</evidence>
<dbReference type="RefSeq" id="WP_012833075.1">
    <property type="nucleotide sequence ID" value="NC_013441.1"/>
</dbReference>
<dbReference type="AlphaFoldDB" id="D0L550"/>
<evidence type="ECO:0000256" key="3">
    <source>
        <dbReference type="ARBA" id="ARBA00022475"/>
    </source>
</evidence>
<dbReference type="CDD" id="cd07302">
    <property type="entry name" value="CHD"/>
    <property type="match status" value="1"/>
</dbReference>
<dbReference type="PROSITE" id="PS50885">
    <property type="entry name" value="HAMP"/>
    <property type="match status" value="1"/>
</dbReference>
<evidence type="ECO:0000256" key="4">
    <source>
        <dbReference type="ARBA" id="ARBA00022692"/>
    </source>
</evidence>
<dbReference type="SUPFAM" id="SSF158472">
    <property type="entry name" value="HAMP domain-like"/>
    <property type="match status" value="1"/>
</dbReference>
<feature type="transmembrane region" description="Helical" evidence="7">
    <location>
        <begin position="174"/>
        <end position="193"/>
    </location>
</feature>
<dbReference type="InterPro" id="IPR003660">
    <property type="entry name" value="HAMP_dom"/>
</dbReference>
<dbReference type="eggNOG" id="COG2770">
    <property type="taxonomic scope" value="Bacteria"/>
</dbReference>
<protein>
    <submittedName>
        <fullName evidence="10">Histidine kinase HAMP region domain protein</fullName>
    </submittedName>
</protein>
<reference evidence="10 11" key="2">
    <citation type="journal article" date="2010" name="Stand. Genomic Sci.">
        <title>Complete genome sequence of Gordonia bronchialis type strain (3410).</title>
        <authorList>
            <person name="Ivanova N."/>
            <person name="Sikorski J."/>
            <person name="Jando M."/>
            <person name="Lapidus A."/>
            <person name="Nolan M."/>
            <person name="Lucas S."/>
            <person name="Del Rio T.G."/>
            <person name="Tice H."/>
            <person name="Copeland A."/>
            <person name="Cheng J.F."/>
            <person name="Chen F."/>
            <person name="Bruce D."/>
            <person name="Goodwin L."/>
            <person name="Pitluck S."/>
            <person name="Mavromatis K."/>
            <person name="Ovchinnikova G."/>
            <person name="Pati A."/>
            <person name="Chen A."/>
            <person name="Palaniappan K."/>
            <person name="Land M."/>
            <person name="Hauser L."/>
            <person name="Chang Y.J."/>
            <person name="Jeffries C.D."/>
            <person name="Chain P."/>
            <person name="Saunders E."/>
            <person name="Han C."/>
            <person name="Detter J.C."/>
            <person name="Brettin T."/>
            <person name="Rohde M."/>
            <person name="Goker M."/>
            <person name="Bristow J."/>
            <person name="Eisen J.A."/>
            <person name="Markowitz V."/>
            <person name="Hugenholtz P."/>
            <person name="Klenk H.P."/>
            <person name="Kyrpides N.C."/>
        </authorList>
    </citation>
    <scope>NUCLEOTIDE SEQUENCE [LARGE SCALE GENOMIC DNA]</scope>
    <source>
        <strain evidence="11">ATCC 25592 / DSM 43247 / BCRC 13721 / JCM 3198 / KCTC 3076 / NBRC 16047 / NCTC 10667</strain>
    </source>
</reference>
<dbReference type="InterPro" id="IPR029787">
    <property type="entry name" value="Nucleotide_cyclase"/>
</dbReference>
<feature type="transmembrane region" description="Helical" evidence="7">
    <location>
        <begin position="222"/>
        <end position="245"/>
    </location>
</feature>
<evidence type="ECO:0000259" key="9">
    <source>
        <dbReference type="PROSITE" id="PS50885"/>
    </source>
</evidence>
<keyword evidence="10" id="KW-0418">Kinase</keyword>
<dbReference type="SUPFAM" id="SSF55073">
    <property type="entry name" value="Nucleotide cyclase"/>
    <property type="match status" value="1"/>
</dbReference>
<keyword evidence="4 7" id="KW-0812">Transmembrane</keyword>
<name>D0L550_GORB4</name>
<dbReference type="eggNOG" id="COG2114">
    <property type="taxonomic scope" value="Bacteria"/>
</dbReference>
<dbReference type="SMART" id="SM00304">
    <property type="entry name" value="HAMP"/>
    <property type="match status" value="1"/>
</dbReference>
<sequence>MVRTRRQRARGLFARLRRRRDSLAWSLEKVSTPRGWARIGPVMRARIARYAMVVAVLAIVGSNALIGLETFLLVQVAYNGGQLTFATTLGAPNFPAVIFAVIVGIVINVLLGVLVLRPHLRWFVSCAPADHERRRAVQRIPRHQVFGTMIAWSAAVIGYVLAADDLTGNTVVGVAVAFTLAGLSSGCLTYLFAERAARPMAVAALHDVPTTRVMHGVRGRMIAVWAVSSAVPMIGLLIVNGGRWADMLPPVEGQVDWATVVLAFVGLAAGARVIFLVGQAITDPLTELRRAVERVDDGQLEARVPVYDSSELGVLQHGFNEMVEGLAERERMREIFARHVGDTVADLAMERGAGLHGTNAHVGVLFVDIVGSTALAQEQGPDRTAALLNSFFEIVADVVDHHSGFVNKFEGDAALAVFGAPVNLANPAASALAAARDLADRLTEGLDIGWGIGVSYGEAFAGNIGAERRYEYTVIGDPVNECARLSDMAKTGRITVLASGSAVHAAGSEAHEWQLLGTRIVRGRTEPTQLFAPVDVVARAPSEGLLSGLFKPARRMVGNPLRLPLNMIGW</sequence>
<dbReference type="KEGG" id="gbr:Gbro_1200"/>
<keyword evidence="10" id="KW-0808">Transferase</keyword>
<dbReference type="OrthoDB" id="368920at2"/>
<dbReference type="CDD" id="cd06225">
    <property type="entry name" value="HAMP"/>
    <property type="match status" value="1"/>
</dbReference>
<feature type="transmembrane region" description="Helical" evidence="7">
    <location>
        <begin position="143"/>
        <end position="162"/>
    </location>
</feature>
<evidence type="ECO:0000256" key="6">
    <source>
        <dbReference type="ARBA" id="ARBA00023136"/>
    </source>
</evidence>
<dbReference type="Pfam" id="PF00672">
    <property type="entry name" value="HAMP"/>
    <property type="match status" value="1"/>
</dbReference>